<keyword evidence="3" id="KW-0964">Secreted</keyword>
<dbReference type="SMART" id="SM00708">
    <property type="entry name" value="PhBP"/>
    <property type="match status" value="1"/>
</dbReference>
<dbReference type="PANTHER" id="PTHR11857:SF43">
    <property type="entry name" value="GEO07291P1-RELATED"/>
    <property type="match status" value="1"/>
</dbReference>
<organism evidence="6">
    <name type="scientific">Xenopsylla cheopis</name>
    <name type="common">Oriental rat flea</name>
    <name type="synonym">Pulex cheopis</name>
    <dbReference type="NCBI Taxonomy" id="163159"/>
    <lineage>
        <taxon>Eukaryota</taxon>
        <taxon>Metazoa</taxon>
        <taxon>Ecdysozoa</taxon>
        <taxon>Arthropoda</taxon>
        <taxon>Hexapoda</taxon>
        <taxon>Insecta</taxon>
        <taxon>Pterygota</taxon>
        <taxon>Neoptera</taxon>
        <taxon>Endopterygota</taxon>
        <taxon>Siphonaptera</taxon>
        <taxon>Pulicidae</taxon>
        <taxon>Xenopsyllinae</taxon>
        <taxon>Xenopsylla</taxon>
    </lineage>
</organism>
<evidence type="ECO:0000256" key="3">
    <source>
        <dbReference type="ARBA" id="ARBA00022525"/>
    </source>
</evidence>
<dbReference type="AlphaFoldDB" id="A0A6M2DVT6"/>
<dbReference type="GO" id="GO:0005549">
    <property type="term" value="F:odorant binding"/>
    <property type="evidence" value="ECO:0007669"/>
    <property type="project" value="InterPro"/>
</dbReference>
<dbReference type="GO" id="GO:0007608">
    <property type="term" value="P:sensory perception of smell"/>
    <property type="evidence" value="ECO:0007669"/>
    <property type="project" value="TreeGrafter"/>
</dbReference>
<sequence length="135" mass="15425">MKFLVIALALFVAVSAVTEEQKEKVKKYGLECLEESHADKEQVKKLKSGETSEEVDHNVKCFVKCFFRRTGFFNEQDEFQEQVTVDKLSLDTTADTRESVQEAVTKCKGETDADPCVKAYKIFKCYQDLKHVSLV</sequence>
<dbReference type="FunFam" id="1.10.238.20:FF:000001">
    <property type="entry name" value="General odorant-binding protein lush"/>
    <property type="match status" value="1"/>
</dbReference>
<feature type="signal peptide" evidence="5">
    <location>
        <begin position="1"/>
        <end position="16"/>
    </location>
</feature>
<dbReference type="Gene3D" id="1.10.238.20">
    <property type="entry name" value="Pheromone/general odorant binding protein domain"/>
    <property type="match status" value="1"/>
</dbReference>
<evidence type="ECO:0000256" key="4">
    <source>
        <dbReference type="ARBA" id="ARBA00022729"/>
    </source>
</evidence>
<accession>A0A6M2DVT6</accession>
<dbReference type="CDD" id="cd23992">
    <property type="entry name" value="PBP_GOBP"/>
    <property type="match status" value="1"/>
</dbReference>
<evidence type="ECO:0000256" key="1">
    <source>
        <dbReference type="ARBA" id="ARBA00004613"/>
    </source>
</evidence>
<dbReference type="SUPFAM" id="SSF47565">
    <property type="entry name" value="Insect pheromone/odorant-binding proteins"/>
    <property type="match status" value="1"/>
</dbReference>
<keyword evidence="4 5" id="KW-0732">Signal</keyword>
<evidence type="ECO:0000256" key="5">
    <source>
        <dbReference type="SAM" id="SignalP"/>
    </source>
</evidence>
<dbReference type="InterPro" id="IPR036728">
    <property type="entry name" value="PBP_GOBP_sf"/>
</dbReference>
<proteinExistence type="inferred from homology"/>
<dbReference type="GO" id="GO:0005615">
    <property type="term" value="C:extracellular space"/>
    <property type="evidence" value="ECO:0007669"/>
    <property type="project" value="TreeGrafter"/>
</dbReference>
<comment type="similarity">
    <text evidence="2">Belongs to the PBP/GOBP family.</text>
</comment>
<dbReference type="Pfam" id="PF01395">
    <property type="entry name" value="PBP_GOBP"/>
    <property type="match status" value="1"/>
</dbReference>
<evidence type="ECO:0000256" key="2">
    <source>
        <dbReference type="ARBA" id="ARBA00008098"/>
    </source>
</evidence>
<name>A0A6M2DVT6_XENCH</name>
<evidence type="ECO:0000313" key="6">
    <source>
        <dbReference type="EMBL" id="NOV50233.1"/>
    </source>
</evidence>
<dbReference type="InterPro" id="IPR006170">
    <property type="entry name" value="PBP/GOBP"/>
</dbReference>
<feature type="chain" id="PRO_5026794336" evidence="5">
    <location>
        <begin position="17"/>
        <end position="135"/>
    </location>
</feature>
<dbReference type="PANTHER" id="PTHR11857">
    <property type="entry name" value="ODORANT BINDING PROTEIN-RELATED"/>
    <property type="match status" value="1"/>
</dbReference>
<reference evidence="6" key="1">
    <citation type="submission" date="2020-03" db="EMBL/GenBank/DDBJ databases">
        <title>Transcriptomic Profiling of the Digestive Tract of the Rat Flea, Xenopsylla cheopis, Following Blood Feeding and Infection with Yersinia pestis.</title>
        <authorList>
            <person name="Bland D.M."/>
            <person name="Martens C.A."/>
            <person name="Virtaneva K."/>
            <person name="Kanakabandi K."/>
            <person name="Long D."/>
            <person name="Rosenke R."/>
            <person name="Saturday G.A."/>
            <person name="Hoyt F.H."/>
            <person name="Bruno D.P."/>
            <person name="Ribeiro J.M.C."/>
            <person name="Hinnebusch J."/>
        </authorList>
    </citation>
    <scope>NUCLEOTIDE SEQUENCE</scope>
</reference>
<dbReference type="EMBL" id="GIIL01006507">
    <property type="protein sequence ID" value="NOV50233.1"/>
    <property type="molecule type" value="Transcribed_RNA"/>
</dbReference>
<comment type="subcellular location">
    <subcellularLocation>
        <location evidence="1">Secreted</location>
    </subcellularLocation>
</comment>
<protein>
    <submittedName>
        <fullName evidence="6">Putative pbp/gobp family</fullName>
    </submittedName>
</protein>